<reference evidence="5 6" key="1">
    <citation type="submission" date="2017-06" db="EMBL/GenBank/DDBJ databases">
        <title>Complete genome sequence of Nitrospirillum amazonense strain CBAmC, an endophytic nitrogen-fixing and plant growth-promoting bacterium, isolated from sugarcane.</title>
        <authorList>
            <person name="Schwab S."/>
            <person name="dos Santos Teixeira K.R."/>
            <person name="Simoes Araujo J.L."/>
            <person name="Soares Vidal M."/>
            <person name="Borges de Freitas H.R."/>
            <person name="Rivello Crivelaro A.L."/>
            <person name="Bueno de Camargo Nunes A."/>
            <person name="dos Santos C.M."/>
            <person name="Palmeira da Silva Rosa D."/>
            <person name="da Silva Padilha D."/>
            <person name="da Silva E."/>
            <person name="Araujo Terra L."/>
            <person name="Soares Mendes V."/>
            <person name="Farinelli L."/>
            <person name="Magalhaes Cruz L."/>
            <person name="Baldani J.I."/>
        </authorList>
    </citation>
    <scope>NUCLEOTIDE SEQUENCE [LARGE SCALE GENOMIC DNA]</scope>
    <source>
        <strain evidence="5 6">CBAmC</strain>
    </source>
</reference>
<dbReference type="InterPro" id="IPR050309">
    <property type="entry name" value="Type-B_Carboxylest/Lipase"/>
</dbReference>
<dbReference type="InterPro" id="IPR002018">
    <property type="entry name" value="CarbesteraseB"/>
</dbReference>
<dbReference type="SUPFAM" id="SSF53474">
    <property type="entry name" value="alpha/beta-Hydrolases"/>
    <property type="match status" value="1"/>
</dbReference>
<dbReference type="InterPro" id="IPR029058">
    <property type="entry name" value="AB_hydrolase_fold"/>
</dbReference>
<proteinExistence type="inferred from homology"/>
<organism evidence="5 6">
    <name type="scientific">Nitrospirillum viridazoti CBAmc</name>
    <dbReference type="NCBI Taxonomy" id="1441467"/>
    <lineage>
        <taxon>Bacteria</taxon>
        <taxon>Pseudomonadati</taxon>
        <taxon>Pseudomonadota</taxon>
        <taxon>Alphaproteobacteria</taxon>
        <taxon>Rhodospirillales</taxon>
        <taxon>Azospirillaceae</taxon>
        <taxon>Nitrospirillum</taxon>
        <taxon>Nitrospirillum viridazoti</taxon>
    </lineage>
</organism>
<dbReference type="KEGG" id="nao:Y958_27045"/>
<dbReference type="InterPro" id="IPR019819">
    <property type="entry name" value="Carboxylesterase_B_CS"/>
</dbReference>
<feature type="signal peptide" evidence="3">
    <location>
        <begin position="1"/>
        <end position="28"/>
    </location>
</feature>
<sequence length="552" mass="58326">MRKARRGQGHRWLAAACLGLALMSCAKTAPVGPADTPPRAHVSGGDLQGAMVPGTKVAAFKGIPYAEPPVGDLRWRPPVPARAWTGVRDARDFGHACLQPPPSSTGIYSGGMAPVSEDCLTLNVWTPAGAEHLPVMVWIHGGALVGGSSSEPLYDGANLARRGIIVVSINYRLGLLGFLAHPALSAESPQHLSGNYGLLDQIAALRWVRDNIAAFGGDPGRVTIAGESAGGLSVIALLASPPARGLFAGAISQSGYMPSYRALHEETLGLPSAEAAGAALATAVGATDAAALRKADLVALFKAGMAQGWQPEPVIDGVTLTRQFADTFARGEQAKVPVLAGFNEGEIRSLPFLMPKAPDTPAAYDADVRRRFGPQAPAYLAVYPGADPRADVMASIRDGLYGWAAQYLARQQAAAGQPAYLYYFRHSTPAERARDLAAFHASELPYIFGQVGPSGALGPNWPRPPLTETEARLSDAMMNYWASFVRDGAPTAPGEAAWPRYMAAQAGYLDIDDRPAARRGLQPAAFTYADTLVATRRQQGRGWRLDIGFSAF</sequence>
<dbReference type="RefSeq" id="WP_088874950.1">
    <property type="nucleotide sequence ID" value="NZ_CP022112.1"/>
</dbReference>
<dbReference type="GO" id="GO:0016787">
    <property type="term" value="F:hydrolase activity"/>
    <property type="evidence" value="ECO:0007669"/>
    <property type="project" value="UniProtKB-KW"/>
</dbReference>
<dbReference type="Proteomes" id="UP000197153">
    <property type="component" value="Chromosome 3"/>
</dbReference>
<keyword evidence="2 3" id="KW-0378">Hydrolase</keyword>
<evidence type="ECO:0000313" key="6">
    <source>
        <dbReference type="Proteomes" id="UP000197153"/>
    </source>
</evidence>
<dbReference type="PROSITE" id="PS51257">
    <property type="entry name" value="PROKAR_LIPOPROTEIN"/>
    <property type="match status" value="1"/>
</dbReference>
<gene>
    <name evidence="5" type="ORF">Y958_27045</name>
</gene>
<dbReference type="AlphaFoldDB" id="A0A248K179"/>
<dbReference type="PROSITE" id="PS00122">
    <property type="entry name" value="CARBOXYLESTERASE_B_1"/>
    <property type="match status" value="1"/>
</dbReference>
<accession>A0A248K179</accession>
<evidence type="ECO:0000256" key="3">
    <source>
        <dbReference type="RuleBase" id="RU361235"/>
    </source>
</evidence>
<dbReference type="Gene3D" id="3.40.50.1820">
    <property type="entry name" value="alpha/beta hydrolase"/>
    <property type="match status" value="1"/>
</dbReference>
<dbReference type="PROSITE" id="PS00941">
    <property type="entry name" value="CARBOXYLESTERASE_B_2"/>
    <property type="match status" value="1"/>
</dbReference>
<dbReference type="PANTHER" id="PTHR11559">
    <property type="entry name" value="CARBOXYLESTERASE"/>
    <property type="match status" value="1"/>
</dbReference>
<evidence type="ECO:0000313" key="5">
    <source>
        <dbReference type="EMBL" id="ASG24526.1"/>
    </source>
</evidence>
<comment type="similarity">
    <text evidence="1 3">Belongs to the type-B carboxylesterase/lipase family.</text>
</comment>
<feature type="domain" description="Carboxylesterase type B" evidence="4">
    <location>
        <begin position="38"/>
        <end position="523"/>
    </location>
</feature>
<dbReference type="InterPro" id="IPR019826">
    <property type="entry name" value="Carboxylesterase_B_AS"/>
</dbReference>
<dbReference type="EMBL" id="CP022112">
    <property type="protein sequence ID" value="ASG24526.1"/>
    <property type="molecule type" value="Genomic_DNA"/>
</dbReference>
<keyword evidence="3" id="KW-0732">Signal</keyword>
<evidence type="ECO:0000256" key="2">
    <source>
        <dbReference type="ARBA" id="ARBA00022801"/>
    </source>
</evidence>
<protein>
    <recommendedName>
        <fullName evidence="3">Carboxylic ester hydrolase</fullName>
        <ecNumber evidence="3">3.1.1.-</ecNumber>
    </recommendedName>
</protein>
<keyword evidence="6" id="KW-1185">Reference proteome</keyword>
<dbReference type="EC" id="3.1.1.-" evidence="3"/>
<evidence type="ECO:0000259" key="4">
    <source>
        <dbReference type="Pfam" id="PF00135"/>
    </source>
</evidence>
<feature type="chain" id="PRO_5011833850" description="Carboxylic ester hydrolase" evidence="3">
    <location>
        <begin position="29"/>
        <end position="552"/>
    </location>
</feature>
<dbReference type="Pfam" id="PF00135">
    <property type="entry name" value="COesterase"/>
    <property type="match status" value="1"/>
</dbReference>
<evidence type="ECO:0000256" key="1">
    <source>
        <dbReference type="ARBA" id="ARBA00005964"/>
    </source>
</evidence>
<name>A0A248K179_9PROT</name>